<dbReference type="InterPro" id="IPR002078">
    <property type="entry name" value="Sigma_54_int"/>
</dbReference>
<dbReference type="InterPro" id="IPR003593">
    <property type="entry name" value="AAA+_ATPase"/>
</dbReference>
<dbReference type="Pfam" id="PF25601">
    <property type="entry name" value="AAA_lid_14"/>
    <property type="match status" value="1"/>
</dbReference>
<dbReference type="PANTHER" id="PTHR32071:SF57">
    <property type="entry name" value="C4-DICARBOXYLATE TRANSPORT TRANSCRIPTIONAL REGULATORY PROTEIN DCTD"/>
    <property type="match status" value="1"/>
</dbReference>
<organism evidence="7 8">
    <name type="scientific">Salibacterium salarium</name>
    <dbReference type="NCBI Taxonomy" id="284579"/>
    <lineage>
        <taxon>Bacteria</taxon>
        <taxon>Bacillati</taxon>
        <taxon>Bacillota</taxon>
        <taxon>Bacilli</taxon>
        <taxon>Bacillales</taxon>
        <taxon>Bacillaceae</taxon>
    </lineage>
</organism>
<dbReference type="InterPro" id="IPR027417">
    <property type="entry name" value="P-loop_NTPase"/>
</dbReference>
<dbReference type="InterPro" id="IPR009057">
    <property type="entry name" value="Homeodomain-like_sf"/>
</dbReference>
<dbReference type="InterPro" id="IPR058031">
    <property type="entry name" value="AAA_lid_NorR"/>
</dbReference>
<dbReference type="GO" id="GO:0043565">
    <property type="term" value="F:sequence-specific DNA binding"/>
    <property type="evidence" value="ECO:0007669"/>
    <property type="project" value="InterPro"/>
</dbReference>
<dbReference type="AlphaFoldDB" id="A0A428MVY8"/>
<dbReference type="OrthoDB" id="9771372at2"/>
<dbReference type="Gene3D" id="1.10.10.60">
    <property type="entry name" value="Homeodomain-like"/>
    <property type="match status" value="1"/>
</dbReference>
<dbReference type="InterPro" id="IPR029016">
    <property type="entry name" value="GAF-like_dom_sf"/>
</dbReference>
<dbReference type="Gene3D" id="3.40.50.300">
    <property type="entry name" value="P-loop containing nucleotide triphosphate hydrolases"/>
    <property type="match status" value="1"/>
</dbReference>
<dbReference type="PROSITE" id="PS50045">
    <property type="entry name" value="SIGMA54_INTERACT_4"/>
    <property type="match status" value="1"/>
</dbReference>
<sequence length="588" mass="66214">MNHLTVSRKDMIKNSWDRCFERNLNRHALSKAQHPTSNSIKELKEENELLLQLASPVLQDLAPFLGNNQHAATLLDRKGHVIFSVGGLEDREELYHLRVNGNLQEGISWNEYQKGANAVGIALKEKNPIILFGDEHFYEENAPLTCAANPIIGPSGEVAGVINIYSVSSVFQNSSLTMGKLAAESIQHKMMFQNVTNEKVLALRELQHLSDHYHEPIISLDPDNYIIRANESAKRLLGRNCVGRFYKEEYPKEIISDKRNKWWQSYSVQPEAAREKSDPSLYTFDDIKRNCPHVEKQIKLAAKAAAADLPIILEGETGTGKEVFAQSIHSHSDRRQQPFITVNCGAIPPHLLESELFGYEKGAFTGADPKGKKGKFEAAHGGTIFLDEIGELPLQAQVALLRVLQEQEITPLGSNHTKKINVRVVAATNADLQNLVDTKQFRSDLYYRLKGITLNMIPLRERTDLIYLTESFLEDIDPLSRLSSSARYAVSCYDWPGNIRELISVLNQGSFLAEEGIITKEDLQLPIDQKAGNAPGSTVMTLEDMEKQTIQKTLEFTGGNIKQAAEQLKITRSRLYRKIEQYQLNRQL</sequence>
<evidence type="ECO:0000256" key="2">
    <source>
        <dbReference type="ARBA" id="ARBA00022840"/>
    </source>
</evidence>
<dbReference type="EMBL" id="RBVX01000039">
    <property type="protein sequence ID" value="RSL30310.1"/>
    <property type="molecule type" value="Genomic_DNA"/>
</dbReference>
<protein>
    <submittedName>
        <fullName evidence="7">Sigma-54-dependent Fis family transcriptional regulator</fullName>
    </submittedName>
</protein>
<name>A0A428MVY8_9BACI</name>
<dbReference type="Proteomes" id="UP000275076">
    <property type="component" value="Unassembled WGS sequence"/>
</dbReference>
<dbReference type="SUPFAM" id="SSF52540">
    <property type="entry name" value="P-loop containing nucleoside triphosphate hydrolases"/>
    <property type="match status" value="1"/>
</dbReference>
<dbReference type="Pfam" id="PF00158">
    <property type="entry name" value="Sigma54_activat"/>
    <property type="match status" value="1"/>
</dbReference>
<evidence type="ECO:0000313" key="7">
    <source>
        <dbReference type="EMBL" id="RSL30310.1"/>
    </source>
</evidence>
<keyword evidence="1" id="KW-0547">Nucleotide-binding</keyword>
<evidence type="ECO:0000256" key="4">
    <source>
        <dbReference type="ARBA" id="ARBA00023125"/>
    </source>
</evidence>
<keyword evidence="8" id="KW-1185">Reference proteome</keyword>
<dbReference type="InterPro" id="IPR003018">
    <property type="entry name" value="GAF"/>
</dbReference>
<dbReference type="PRINTS" id="PR01590">
    <property type="entry name" value="HTHFIS"/>
</dbReference>
<proteinExistence type="predicted"/>
<dbReference type="Pfam" id="PF01590">
    <property type="entry name" value="GAF"/>
    <property type="match status" value="1"/>
</dbReference>
<dbReference type="PANTHER" id="PTHR32071">
    <property type="entry name" value="TRANSCRIPTIONAL REGULATORY PROTEIN"/>
    <property type="match status" value="1"/>
</dbReference>
<dbReference type="SUPFAM" id="SSF46689">
    <property type="entry name" value="Homeodomain-like"/>
    <property type="match status" value="1"/>
</dbReference>
<keyword evidence="4" id="KW-0238">DNA-binding</keyword>
<dbReference type="GO" id="GO:0005524">
    <property type="term" value="F:ATP binding"/>
    <property type="evidence" value="ECO:0007669"/>
    <property type="project" value="UniProtKB-KW"/>
</dbReference>
<reference evidence="7 8" key="1">
    <citation type="submission" date="2018-10" db="EMBL/GenBank/DDBJ databases">
        <title>Draft genome sequence of Bacillus salarius IM0101, isolated from a hypersaline soil in Inner Mongolia, China.</title>
        <authorList>
            <person name="Yamprayoonswat W."/>
            <person name="Boonvisut S."/>
            <person name="Jumpathong W."/>
            <person name="Sittihan S."/>
            <person name="Ruangsuj P."/>
            <person name="Wanthongcharoen S."/>
            <person name="Thongpramul N."/>
            <person name="Pimmason S."/>
            <person name="Yu B."/>
            <person name="Yasawong M."/>
        </authorList>
    </citation>
    <scope>NUCLEOTIDE SEQUENCE [LARGE SCALE GENOMIC DNA]</scope>
    <source>
        <strain evidence="7 8">IM0101</strain>
    </source>
</reference>
<dbReference type="InterPro" id="IPR025662">
    <property type="entry name" value="Sigma_54_int_dom_ATP-bd_1"/>
</dbReference>
<comment type="caution">
    <text evidence="7">The sequence shown here is derived from an EMBL/GenBank/DDBJ whole genome shotgun (WGS) entry which is preliminary data.</text>
</comment>
<dbReference type="InterPro" id="IPR025943">
    <property type="entry name" value="Sigma_54_int_dom_ATP-bd_2"/>
</dbReference>
<evidence type="ECO:0000313" key="8">
    <source>
        <dbReference type="Proteomes" id="UP000275076"/>
    </source>
</evidence>
<accession>A0A428MVY8</accession>
<dbReference type="Gene3D" id="3.30.450.40">
    <property type="match status" value="1"/>
</dbReference>
<feature type="domain" description="Sigma-54 factor interaction" evidence="6">
    <location>
        <begin position="287"/>
        <end position="511"/>
    </location>
</feature>
<dbReference type="SMART" id="SM00382">
    <property type="entry name" value="AAA"/>
    <property type="match status" value="1"/>
</dbReference>
<evidence type="ECO:0000256" key="5">
    <source>
        <dbReference type="ARBA" id="ARBA00023163"/>
    </source>
</evidence>
<keyword evidence="5" id="KW-0804">Transcription</keyword>
<dbReference type="FunFam" id="3.40.50.300:FF:000006">
    <property type="entry name" value="DNA-binding transcriptional regulator NtrC"/>
    <property type="match status" value="1"/>
</dbReference>
<dbReference type="CDD" id="cd00009">
    <property type="entry name" value="AAA"/>
    <property type="match status" value="1"/>
</dbReference>
<dbReference type="PROSITE" id="PS00676">
    <property type="entry name" value="SIGMA54_INTERACT_2"/>
    <property type="match status" value="1"/>
</dbReference>
<dbReference type="GO" id="GO:0006355">
    <property type="term" value="P:regulation of DNA-templated transcription"/>
    <property type="evidence" value="ECO:0007669"/>
    <property type="project" value="InterPro"/>
</dbReference>
<evidence type="ECO:0000259" key="6">
    <source>
        <dbReference type="PROSITE" id="PS50045"/>
    </source>
</evidence>
<gene>
    <name evidence="7" type="ORF">D7Z54_26725</name>
</gene>
<evidence type="ECO:0000256" key="3">
    <source>
        <dbReference type="ARBA" id="ARBA00023015"/>
    </source>
</evidence>
<dbReference type="InterPro" id="IPR002197">
    <property type="entry name" value="HTH_Fis"/>
</dbReference>
<keyword evidence="2" id="KW-0067">ATP-binding</keyword>
<dbReference type="Pfam" id="PF02954">
    <property type="entry name" value="HTH_8"/>
    <property type="match status" value="1"/>
</dbReference>
<dbReference type="PROSITE" id="PS00675">
    <property type="entry name" value="SIGMA54_INTERACT_1"/>
    <property type="match status" value="1"/>
</dbReference>
<dbReference type="Gene3D" id="1.10.8.60">
    <property type="match status" value="1"/>
</dbReference>
<keyword evidence="3" id="KW-0805">Transcription regulation</keyword>
<dbReference type="RefSeq" id="WP_125560876.1">
    <property type="nucleotide sequence ID" value="NZ_RBVX01000039.1"/>
</dbReference>
<evidence type="ECO:0000256" key="1">
    <source>
        <dbReference type="ARBA" id="ARBA00022741"/>
    </source>
</evidence>